<keyword evidence="3" id="KW-1185">Reference proteome</keyword>
<dbReference type="Proteomes" id="UP000603640">
    <property type="component" value="Unassembled WGS sequence"/>
</dbReference>
<dbReference type="InterPro" id="IPR013096">
    <property type="entry name" value="Cupin_2"/>
</dbReference>
<dbReference type="CDD" id="cd02223">
    <property type="entry name" value="cupin_Bh2720-like"/>
    <property type="match status" value="1"/>
</dbReference>
<accession>A0A923N4S7</accession>
<dbReference type="AlphaFoldDB" id="A0A923N4S7"/>
<dbReference type="EMBL" id="JACRVF010000001">
    <property type="protein sequence ID" value="MBC5992226.1"/>
    <property type="molecule type" value="Genomic_DNA"/>
</dbReference>
<dbReference type="InterPro" id="IPR014710">
    <property type="entry name" value="RmlC-like_jellyroll"/>
</dbReference>
<dbReference type="InterPro" id="IPR011051">
    <property type="entry name" value="RmlC_Cupin_sf"/>
</dbReference>
<name>A0A923N4S7_9BACT</name>
<reference evidence="2" key="1">
    <citation type="submission" date="2020-08" db="EMBL/GenBank/DDBJ databases">
        <title>Pontibacter sp. SD6 16S ribosomal RNA gene Genome sequencing and assembly.</title>
        <authorList>
            <person name="Kang M."/>
        </authorList>
    </citation>
    <scope>NUCLEOTIDE SEQUENCE</scope>
    <source>
        <strain evidence="2">SD6</strain>
    </source>
</reference>
<comment type="caution">
    <text evidence="2">The sequence shown here is derived from an EMBL/GenBank/DDBJ whole genome shotgun (WGS) entry which is preliminary data.</text>
</comment>
<dbReference type="Pfam" id="PF07883">
    <property type="entry name" value="Cupin_2"/>
    <property type="match status" value="1"/>
</dbReference>
<dbReference type="Gene3D" id="2.60.120.10">
    <property type="entry name" value="Jelly Rolls"/>
    <property type="match status" value="1"/>
</dbReference>
<evidence type="ECO:0000259" key="1">
    <source>
        <dbReference type="Pfam" id="PF07883"/>
    </source>
</evidence>
<evidence type="ECO:0000313" key="2">
    <source>
        <dbReference type="EMBL" id="MBC5992226.1"/>
    </source>
</evidence>
<protein>
    <submittedName>
        <fullName evidence="2">Cupin domain-containing protein</fullName>
    </submittedName>
</protein>
<dbReference type="PANTHER" id="PTHR43346:SF1">
    <property type="entry name" value="QUERCETIN 2,3-DIOXYGENASE-RELATED"/>
    <property type="match status" value="1"/>
</dbReference>
<feature type="domain" description="Cupin type-2" evidence="1">
    <location>
        <begin position="46"/>
        <end position="121"/>
    </location>
</feature>
<dbReference type="SUPFAM" id="SSF51182">
    <property type="entry name" value="RmlC-like cupins"/>
    <property type="match status" value="1"/>
</dbReference>
<organism evidence="2 3">
    <name type="scientific">Pontibacter cellulosilyticus</name>
    <dbReference type="NCBI Taxonomy" id="1720253"/>
    <lineage>
        <taxon>Bacteria</taxon>
        <taxon>Pseudomonadati</taxon>
        <taxon>Bacteroidota</taxon>
        <taxon>Cytophagia</taxon>
        <taxon>Cytophagales</taxon>
        <taxon>Hymenobacteraceae</taxon>
        <taxon>Pontibacter</taxon>
    </lineage>
</organism>
<evidence type="ECO:0000313" key="3">
    <source>
        <dbReference type="Proteomes" id="UP000603640"/>
    </source>
</evidence>
<sequence>MGDTGQGGQGEDMGGKPWALNIEEGTVKNKHYRAAKWTGEHMQMVLMSLKPGEEIDLEVHQNIDQFIRIEQGEARVLMGETKENLTYDKNVSDDWAVFIPAGYYHKIRNTGKTELKLYTIYTPAEHPKGTVHRTYEEAREHHAEH</sequence>
<proteinExistence type="predicted"/>
<gene>
    <name evidence="2" type="ORF">H8S84_05190</name>
</gene>
<dbReference type="InterPro" id="IPR052538">
    <property type="entry name" value="Flavonoid_dioxygenase-like"/>
</dbReference>
<dbReference type="PANTHER" id="PTHR43346">
    <property type="entry name" value="LIGAND BINDING DOMAIN PROTEIN, PUTATIVE (AFU_ORTHOLOGUE AFUA_6G14370)-RELATED"/>
    <property type="match status" value="1"/>
</dbReference>